<protein>
    <recommendedName>
        <fullName evidence="4">CCHC-type domain-containing protein</fullName>
    </recommendedName>
</protein>
<sequence>MQSSRDSSPRPLLSPNNPQQERTEMIHPVNKIQMNHDQDTTENYQQQQDKDEQVNPRVNYPPHSSSNSRPRPSNYNVNDNGVNKLRLLMEYNDTSDSPSEVKAQTSTTNRLNKKRKQCVTDEPMEHYYDESPSYPQSQDDNEEAKRFAQTRYAFPPFNLSFKSTKINDKRVIDELIKFSKVSYSFDLDLAGYRIAPNRYNANESNLLIFVKNSRSFSFLLIDIEWPDKFGSEKFTMERQPAIPPQLAIIIENVSYKTNVLEMENDIKSRYDNVVKVIRLKNKNQFDTKFVKVEFNSPKTRDDILNKGYMTIDYIKYDVKEYLPQASILICSNCMGIGHFRKQCKQTNATCKICSEQVKDASTHQCQGVVKCLHCGGAHHSNDLKCMVIKQFRSDLTKNLLSAPHKQSFNRQTDLALQFPPLPQASKQSITNYQMSTNVQNGIMIKLDQILNSIHKFESTMGDLTKRTEVIEEWITKKGKNVTKMENDIKAVQLSNVRIDGELKHQVKGENSFGGVVIIIRRSIPVKRIDTCLPNVCVLDLVLGEKIRIIGIYAPERDFNVDLNNDTQSSEALLEWADTCSLAPCTPSAATSLRSNRTIDYALSNGVPLSIQTYEGGTSSDHKPILSTLPGAYVFKYWQEAWTEGNLNETYKDYVSFLSLLISRCTVDFPLNKYRIALPITIRAKISKSRAISFRAKRTGDIETRRLSKSLRESVREEITLFRSNQLRQGIATRFSPAHTSAPFWSRTKRLFKPTNSSLHAFLLDNGEIVKDRSQMVDIAAEHYKQLYSLPTVMRPHPYVDAPAITWENDDELIPSVTFEEVTK</sequence>
<comment type="caution">
    <text evidence="2">The sequence shown here is derived from an EMBL/GenBank/DDBJ whole genome shotgun (WGS) entry which is preliminary data.</text>
</comment>
<name>A0A820BT26_9BILA</name>
<feature type="compositionally biased region" description="Low complexity" evidence="1">
    <location>
        <begin position="1"/>
        <end position="18"/>
    </location>
</feature>
<dbReference type="InterPro" id="IPR036691">
    <property type="entry name" value="Endo/exonu/phosph_ase_sf"/>
</dbReference>
<evidence type="ECO:0000256" key="1">
    <source>
        <dbReference type="SAM" id="MobiDB-lite"/>
    </source>
</evidence>
<dbReference type="Proteomes" id="UP000663842">
    <property type="component" value="Unassembled WGS sequence"/>
</dbReference>
<organism evidence="2 3">
    <name type="scientific">Rotaria magnacalcarata</name>
    <dbReference type="NCBI Taxonomy" id="392030"/>
    <lineage>
        <taxon>Eukaryota</taxon>
        <taxon>Metazoa</taxon>
        <taxon>Spiralia</taxon>
        <taxon>Gnathifera</taxon>
        <taxon>Rotifera</taxon>
        <taxon>Eurotatoria</taxon>
        <taxon>Bdelloidea</taxon>
        <taxon>Philodinida</taxon>
        <taxon>Philodinidae</taxon>
        <taxon>Rotaria</taxon>
    </lineage>
</organism>
<feature type="region of interest" description="Disordered" evidence="1">
    <location>
        <begin position="1"/>
        <end position="80"/>
    </location>
</feature>
<evidence type="ECO:0000313" key="2">
    <source>
        <dbReference type="EMBL" id="CAF4211984.1"/>
    </source>
</evidence>
<evidence type="ECO:0000313" key="3">
    <source>
        <dbReference type="Proteomes" id="UP000663842"/>
    </source>
</evidence>
<proteinExistence type="predicted"/>
<accession>A0A820BT26</accession>
<dbReference type="EMBL" id="CAJOBF010006653">
    <property type="protein sequence ID" value="CAF4211984.1"/>
    <property type="molecule type" value="Genomic_DNA"/>
</dbReference>
<evidence type="ECO:0008006" key="4">
    <source>
        <dbReference type="Google" id="ProtNLM"/>
    </source>
</evidence>
<feature type="compositionally biased region" description="Low complexity" evidence="1">
    <location>
        <begin position="60"/>
        <end position="76"/>
    </location>
</feature>
<dbReference type="AlphaFoldDB" id="A0A820BT26"/>
<gene>
    <name evidence="2" type="ORF">UXM345_LOCUS28607</name>
</gene>
<feature type="compositionally biased region" description="Polar residues" evidence="1">
    <location>
        <begin position="93"/>
        <end position="110"/>
    </location>
</feature>
<feature type="non-terminal residue" evidence="2">
    <location>
        <position position="1"/>
    </location>
</feature>
<dbReference type="SUPFAM" id="SSF56219">
    <property type="entry name" value="DNase I-like"/>
    <property type="match status" value="1"/>
</dbReference>
<feature type="region of interest" description="Disordered" evidence="1">
    <location>
        <begin position="93"/>
        <end position="145"/>
    </location>
</feature>
<reference evidence="2" key="1">
    <citation type="submission" date="2021-02" db="EMBL/GenBank/DDBJ databases">
        <authorList>
            <person name="Nowell W R."/>
        </authorList>
    </citation>
    <scope>NUCLEOTIDE SEQUENCE</scope>
</reference>